<dbReference type="RefSeq" id="WP_260728995.1">
    <property type="nucleotide sequence ID" value="NZ_BAAABS010000003.1"/>
</dbReference>
<evidence type="ECO:0000259" key="2">
    <source>
        <dbReference type="Pfam" id="PF00501"/>
    </source>
</evidence>
<dbReference type="InterPro" id="IPR000873">
    <property type="entry name" value="AMP-dep_synth/lig_dom"/>
</dbReference>
<gene>
    <name evidence="4" type="ORF">Drose_15910</name>
</gene>
<feature type="domain" description="AMP-dependent synthetase/ligase" evidence="2">
    <location>
        <begin position="12"/>
        <end position="361"/>
    </location>
</feature>
<dbReference type="PROSITE" id="PS00455">
    <property type="entry name" value="AMP_BINDING"/>
    <property type="match status" value="1"/>
</dbReference>
<feature type="compositionally biased region" description="Acidic residues" evidence="1">
    <location>
        <begin position="131"/>
        <end position="140"/>
    </location>
</feature>
<feature type="region of interest" description="Disordered" evidence="1">
    <location>
        <begin position="123"/>
        <end position="144"/>
    </location>
</feature>
<proteinExistence type="predicted"/>
<evidence type="ECO:0000259" key="3">
    <source>
        <dbReference type="Pfam" id="PF13193"/>
    </source>
</evidence>
<dbReference type="Proteomes" id="UP001058271">
    <property type="component" value="Chromosome"/>
</dbReference>
<dbReference type="Pfam" id="PF13193">
    <property type="entry name" value="AMP-binding_C"/>
    <property type="match status" value="1"/>
</dbReference>
<dbReference type="InterPro" id="IPR025110">
    <property type="entry name" value="AMP-bd_C"/>
</dbReference>
<protein>
    <submittedName>
        <fullName evidence="4">Acyl--CoA ligase</fullName>
    </submittedName>
</protein>
<sequence>MSGPAVLPDLLDHAVATTAERTAVSHGEATATYADVGAASRRVARRLLALGVGRGDRVVIAAAAHLGVPALLFGCARAGAVFCVLNEQAPAVGYAHVLDDAEPVLVVTDNADARRLAGERGIPVLGPDLGDGPEDGDGPGDGDLPAGPLPVDPVCLIYTSGSTGMPKAVVSTHAQMVFAATAIQSRLSYQPADVVYSALPLFFDYGLYQILLATLAGARVHLATAAEAGAGLLADLHRTGATVLPAVPGLARGLARLLSRPGARPPALRLMTNTGSAMPDATVHELRRGIPGLGVQLMFGLTECKRTTIMPVDEDLLRPGSVGRALPGSEVFAADPDGRRLPPGEVGELIVRGPNVMAGYWRRPELTAQRFPRADGLFPQLRTGDYGWVDEDGYLYFAGRRDDLYKSHGFRVSATEVEAAAQRVAGVDAAAVLPPGAERAEATLFAVTRLAAHEVLDRLRLELEAFKVPDTCVVVAELPLTPNGKIDRAGLTRVLAGGSHV</sequence>
<dbReference type="InterPro" id="IPR050237">
    <property type="entry name" value="ATP-dep_AMP-bd_enzyme"/>
</dbReference>
<evidence type="ECO:0000256" key="1">
    <source>
        <dbReference type="SAM" id="MobiDB-lite"/>
    </source>
</evidence>
<evidence type="ECO:0000313" key="5">
    <source>
        <dbReference type="Proteomes" id="UP001058271"/>
    </source>
</evidence>
<dbReference type="EMBL" id="CP073721">
    <property type="protein sequence ID" value="UWZ39577.1"/>
    <property type="molecule type" value="Genomic_DNA"/>
</dbReference>
<dbReference type="InterPro" id="IPR045851">
    <property type="entry name" value="AMP-bd_C_sf"/>
</dbReference>
<feature type="domain" description="AMP-binding enzyme C-terminal" evidence="3">
    <location>
        <begin position="416"/>
        <end position="485"/>
    </location>
</feature>
<dbReference type="SUPFAM" id="SSF56801">
    <property type="entry name" value="Acetyl-CoA synthetase-like"/>
    <property type="match status" value="1"/>
</dbReference>
<dbReference type="GO" id="GO:0016874">
    <property type="term" value="F:ligase activity"/>
    <property type="evidence" value="ECO:0007669"/>
    <property type="project" value="UniProtKB-KW"/>
</dbReference>
<evidence type="ECO:0000313" key="4">
    <source>
        <dbReference type="EMBL" id="UWZ39577.1"/>
    </source>
</evidence>
<organism evidence="4 5">
    <name type="scientific">Dactylosporangium roseum</name>
    <dbReference type="NCBI Taxonomy" id="47989"/>
    <lineage>
        <taxon>Bacteria</taxon>
        <taxon>Bacillati</taxon>
        <taxon>Actinomycetota</taxon>
        <taxon>Actinomycetes</taxon>
        <taxon>Micromonosporales</taxon>
        <taxon>Micromonosporaceae</taxon>
        <taxon>Dactylosporangium</taxon>
    </lineage>
</organism>
<dbReference type="PANTHER" id="PTHR43767:SF1">
    <property type="entry name" value="NONRIBOSOMAL PEPTIDE SYNTHASE PES1 (EUROFUNG)-RELATED"/>
    <property type="match status" value="1"/>
</dbReference>
<dbReference type="Gene3D" id="3.30.300.30">
    <property type="match status" value="1"/>
</dbReference>
<dbReference type="PANTHER" id="PTHR43767">
    <property type="entry name" value="LONG-CHAIN-FATTY-ACID--COA LIGASE"/>
    <property type="match status" value="1"/>
</dbReference>
<dbReference type="InterPro" id="IPR020845">
    <property type="entry name" value="AMP-binding_CS"/>
</dbReference>
<dbReference type="Gene3D" id="3.40.50.12780">
    <property type="entry name" value="N-terminal domain of ligase-like"/>
    <property type="match status" value="1"/>
</dbReference>
<keyword evidence="4" id="KW-0436">Ligase</keyword>
<accession>A0ABY5ZDT6</accession>
<dbReference type="InterPro" id="IPR042099">
    <property type="entry name" value="ANL_N_sf"/>
</dbReference>
<dbReference type="Pfam" id="PF00501">
    <property type="entry name" value="AMP-binding"/>
    <property type="match status" value="1"/>
</dbReference>
<reference evidence="4" key="1">
    <citation type="submission" date="2021-04" db="EMBL/GenBank/DDBJ databases">
        <title>Biosynthetic gene clusters of Dactylosporangioum roseum.</title>
        <authorList>
            <person name="Hartkoorn R.C."/>
            <person name="Beaudoing E."/>
            <person name="Hot D."/>
            <person name="Moureu S."/>
        </authorList>
    </citation>
    <scope>NUCLEOTIDE SEQUENCE</scope>
    <source>
        <strain evidence="4">NRRL B-16295</strain>
    </source>
</reference>
<keyword evidence="5" id="KW-1185">Reference proteome</keyword>
<name>A0ABY5ZDT6_9ACTN</name>